<feature type="compositionally biased region" description="Gly residues" evidence="4">
    <location>
        <begin position="108"/>
        <end position="119"/>
    </location>
</feature>
<comment type="caution">
    <text evidence="6">The sequence shown here is derived from an EMBL/GenBank/DDBJ whole genome shotgun (WGS) entry which is preliminary data.</text>
</comment>
<feature type="signal peptide" evidence="5">
    <location>
        <begin position="1"/>
        <end position="24"/>
    </location>
</feature>
<dbReference type="InterPro" id="IPR025961">
    <property type="entry name" value="Metal_resist"/>
</dbReference>
<comment type="similarity">
    <text evidence="1">Belongs to the ZraP family.</text>
</comment>
<name>A0ABS1CFZ1_9GAMM</name>
<gene>
    <name evidence="6" type="ORF">CKO31_06485</name>
</gene>
<organism evidence="6 7">
    <name type="scientific">Thiohalocapsa halophila</name>
    <dbReference type="NCBI Taxonomy" id="69359"/>
    <lineage>
        <taxon>Bacteria</taxon>
        <taxon>Pseudomonadati</taxon>
        <taxon>Pseudomonadota</taxon>
        <taxon>Gammaproteobacteria</taxon>
        <taxon>Chromatiales</taxon>
        <taxon>Chromatiaceae</taxon>
        <taxon>Thiohalocapsa</taxon>
    </lineage>
</organism>
<evidence type="ECO:0000313" key="7">
    <source>
        <dbReference type="Proteomes" id="UP000748752"/>
    </source>
</evidence>
<protein>
    <recommendedName>
        <fullName evidence="2">Signaling pathway modulator ZraP</fullName>
    </recommendedName>
    <alternativeName>
        <fullName evidence="3">Zinc resistance-associated protein</fullName>
    </alternativeName>
</protein>
<evidence type="ECO:0000256" key="3">
    <source>
        <dbReference type="ARBA" id="ARBA00045001"/>
    </source>
</evidence>
<dbReference type="RefSeq" id="WP_200235204.1">
    <property type="nucleotide sequence ID" value="NZ_NRRV01000011.1"/>
</dbReference>
<accession>A0ABS1CFZ1</accession>
<dbReference type="Pfam" id="PF13801">
    <property type="entry name" value="Metal_resist"/>
    <property type="match status" value="1"/>
</dbReference>
<keyword evidence="7" id="KW-1185">Reference proteome</keyword>
<sequence length="119" mass="13267">MLNAKTQLTALAIAIALAGGAATAAPLEGHPRAEQRLDMRMERMAERLDLSAAQRTEIRAILDDHHQAADMHRARLREQIDAVLTAEQRMRRDEQRAYLRGMREGRGNRGAGGRSGRGW</sequence>
<evidence type="ECO:0000256" key="5">
    <source>
        <dbReference type="SAM" id="SignalP"/>
    </source>
</evidence>
<feature type="compositionally biased region" description="Basic and acidic residues" evidence="4">
    <location>
        <begin position="95"/>
        <end position="107"/>
    </location>
</feature>
<evidence type="ECO:0000256" key="2">
    <source>
        <dbReference type="ARBA" id="ARBA00044983"/>
    </source>
</evidence>
<dbReference type="Proteomes" id="UP000748752">
    <property type="component" value="Unassembled WGS sequence"/>
</dbReference>
<evidence type="ECO:0000256" key="4">
    <source>
        <dbReference type="SAM" id="MobiDB-lite"/>
    </source>
</evidence>
<feature type="chain" id="PRO_5045204636" description="Signaling pathway modulator ZraP" evidence="5">
    <location>
        <begin position="25"/>
        <end position="119"/>
    </location>
</feature>
<feature type="region of interest" description="Disordered" evidence="4">
    <location>
        <begin position="95"/>
        <end position="119"/>
    </location>
</feature>
<evidence type="ECO:0000256" key="1">
    <source>
        <dbReference type="ARBA" id="ARBA00044945"/>
    </source>
</evidence>
<reference evidence="6 7" key="1">
    <citation type="journal article" date="2020" name="Microorganisms">
        <title>Osmotic Adaptation and Compatible Solute Biosynthesis of Phototrophic Bacteria as Revealed from Genome Analyses.</title>
        <authorList>
            <person name="Imhoff J.F."/>
            <person name="Rahn T."/>
            <person name="Kunzel S."/>
            <person name="Keller A."/>
            <person name="Neulinger S.C."/>
        </authorList>
    </citation>
    <scope>NUCLEOTIDE SEQUENCE [LARGE SCALE GENOMIC DNA]</scope>
    <source>
        <strain evidence="6 7">DSM 6210</strain>
    </source>
</reference>
<keyword evidence="5" id="KW-0732">Signal</keyword>
<proteinExistence type="inferred from homology"/>
<evidence type="ECO:0000313" key="6">
    <source>
        <dbReference type="EMBL" id="MBK1630399.1"/>
    </source>
</evidence>
<dbReference type="EMBL" id="NRRV01000011">
    <property type="protein sequence ID" value="MBK1630399.1"/>
    <property type="molecule type" value="Genomic_DNA"/>
</dbReference>
<dbReference type="Gene3D" id="1.20.120.1490">
    <property type="match status" value="1"/>
</dbReference>